<dbReference type="FunFam" id="1.10.10.60:FF:000007">
    <property type="entry name" value="Two-component response regulator"/>
    <property type="match status" value="1"/>
</dbReference>
<dbReference type="InterPro" id="IPR011006">
    <property type="entry name" value="CheY-like_superfamily"/>
</dbReference>
<protein>
    <recommendedName>
        <fullName evidence="15">Two-component response regulator</fullName>
    </recommendedName>
</protein>
<evidence type="ECO:0000256" key="10">
    <source>
        <dbReference type="SAM" id="MobiDB-lite"/>
    </source>
</evidence>
<dbReference type="Gene3D" id="1.10.10.60">
    <property type="entry name" value="Homeodomain-like"/>
    <property type="match status" value="1"/>
</dbReference>
<keyword evidence="14" id="KW-1185">Reference proteome</keyword>
<dbReference type="PIRSF" id="PIRSF036392">
    <property type="entry name" value="RR_ARR_type-B"/>
    <property type="match status" value="1"/>
</dbReference>
<dbReference type="SUPFAM" id="SSF52172">
    <property type="entry name" value="CheY-like"/>
    <property type="match status" value="1"/>
</dbReference>
<feature type="domain" description="HTH myb-type" evidence="12">
    <location>
        <begin position="280"/>
        <end position="339"/>
    </location>
</feature>
<evidence type="ECO:0008006" key="15">
    <source>
        <dbReference type="Google" id="ProtNLM"/>
    </source>
</evidence>
<feature type="region of interest" description="Disordered" evidence="10">
    <location>
        <begin position="686"/>
        <end position="715"/>
    </location>
</feature>
<evidence type="ECO:0000256" key="7">
    <source>
        <dbReference type="ARBA" id="ARBA00023163"/>
    </source>
</evidence>
<dbReference type="PANTHER" id="PTHR43874:SF67">
    <property type="entry name" value="TWO-COMPONENT RESPONSE REGULATOR ARR2"/>
    <property type="match status" value="1"/>
</dbReference>
<proteinExistence type="predicted"/>
<dbReference type="GO" id="GO:0003677">
    <property type="term" value="F:DNA binding"/>
    <property type="evidence" value="ECO:0007669"/>
    <property type="project" value="UniProtKB-KW"/>
</dbReference>
<dbReference type="SUPFAM" id="SSF46689">
    <property type="entry name" value="Homeodomain-like"/>
    <property type="match status" value="1"/>
</dbReference>
<evidence type="ECO:0000256" key="4">
    <source>
        <dbReference type="ARBA" id="ARBA00023015"/>
    </source>
</evidence>
<dbReference type="CDD" id="cd17584">
    <property type="entry name" value="REC_typeB_ARR-like"/>
    <property type="match status" value="1"/>
</dbReference>
<dbReference type="InterPro" id="IPR001789">
    <property type="entry name" value="Sig_transdc_resp-reg_receiver"/>
</dbReference>
<keyword evidence="3" id="KW-0902">Two-component regulatory system</keyword>
<evidence type="ECO:0000259" key="11">
    <source>
        <dbReference type="PROSITE" id="PS50110"/>
    </source>
</evidence>
<dbReference type="InterPro" id="IPR009057">
    <property type="entry name" value="Homeodomain-like_sf"/>
</dbReference>
<sequence length="764" mass="83030">MKVLVVDDDQTCLAVLKRMLVQCRYDGDSQRSCNPPFSRNCAPFSRFYLSGEWISDVCLIKDCVLTRHSCGWVAFAIGSLKVTTFGGCTPRTALVPFRKLVQHPWRLDMWHHHLLARVAIEQATTCSQATRALAMLRENRGAFDVIISDVHMPDMNGFRLLELVGLEMDLPVIMMSADSRTDLVMKGIKHGACDYLIKPVRMEELKNIWQHVVRKKFGGSKEHEHSGSLDDTDRNRLTNNDNEYASSANDGAEDSWKSQKKKRDKEEDDSELESGDPSNNSKKPRVVWSVELHQQFVNAVNHLGIDKAVPKKILELMNVPGLTRENVASHLQKFRLYLKRIAQHHAGMANPYSVPASSAQVASLGGLDFQALAASGQIPPQALAALQDELLGRPTNSLVLPGRDQSSLRLAAVKGNKPHGEQIAFGQPIYKVQNNSYAALPQNSSAVGRMPSFSAWPNNKLGMSDSMSALGHVNNSQNSNMVLHELQQQPDTMLSGTLHTLDVKPSGIVMPSQSLNTFPASEGLSPNQNSLIIPSQSSGFLTGIPPSMKPELVLPTSQSSNSLLGGIDLINQASTSQPFISSHGGNLPGLMNRNSNVMPSQGISSFQTGNTPYLVNQNSMGMGSKPPGVLKTESTDSLNQNYAYANHMDSGLLSSQSKNAQFGFLQSPNDITGGWSSLQNMDGYRNTVGPSQPVSSSSSFQSSNAALGKLPDQGRGKNLGFVGKGTCIPNRFAVDEIESPTNSLSHSIGSSGDIPDMFGFSGQM</sequence>
<evidence type="ECO:0000259" key="12">
    <source>
        <dbReference type="PROSITE" id="PS51294"/>
    </source>
</evidence>
<dbReference type="Pfam" id="PF00072">
    <property type="entry name" value="Response_reg"/>
    <property type="match status" value="1"/>
</dbReference>
<feature type="modified residue" description="4-aspartylphosphate" evidence="9">
    <location>
        <position position="149"/>
    </location>
</feature>
<evidence type="ECO:0000256" key="2">
    <source>
        <dbReference type="ARBA" id="ARBA00022553"/>
    </source>
</evidence>
<dbReference type="GO" id="GO:0009736">
    <property type="term" value="P:cytokinin-activated signaling pathway"/>
    <property type="evidence" value="ECO:0007669"/>
    <property type="project" value="InterPro"/>
</dbReference>
<evidence type="ECO:0000256" key="6">
    <source>
        <dbReference type="ARBA" id="ARBA00023159"/>
    </source>
</evidence>
<keyword evidence="8" id="KW-0539">Nucleus</keyword>
<dbReference type="InterPro" id="IPR001005">
    <property type="entry name" value="SANT/Myb"/>
</dbReference>
<name>A0A9R0S4Z9_TRITD</name>
<dbReference type="NCBIfam" id="TIGR01557">
    <property type="entry name" value="myb_SHAQKYF"/>
    <property type="match status" value="1"/>
</dbReference>
<dbReference type="Proteomes" id="UP000324705">
    <property type="component" value="Chromosome 4A"/>
</dbReference>
<feature type="compositionally biased region" description="Low complexity" evidence="10">
    <location>
        <begin position="690"/>
        <end position="703"/>
    </location>
</feature>
<feature type="domain" description="Response regulatory" evidence="11">
    <location>
        <begin position="96"/>
        <end position="213"/>
    </location>
</feature>
<evidence type="ECO:0000256" key="9">
    <source>
        <dbReference type="PROSITE-ProRule" id="PRU00169"/>
    </source>
</evidence>
<dbReference type="AlphaFoldDB" id="A0A9R0S4Z9"/>
<dbReference type="InterPro" id="IPR045279">
    <property type="entry name" value="ARR-like"/>
</dbReference>
<dbReference type="InterPro" id="IPR006447">
    <property type="entry name" value="Myb_dom_plants"/>
</dbReference>
<dbReference type="PANTHER" id="PTHR43874">
    <property type="entry name" value="TWO-COMPONENT RESPONSE REGULATOR"/>
    <property type="match status" value="1"/>
</dbReference>
<keyword evidence="4" id="KW-0805">Transcription regulation</keyword>
<dbReference type="GO" id="GO:0003700">
    <property type="term" value="F:DNA-binding transcription factor activity"/>
    <property type="evidence" value="ECO:0007669"/>
    <property type="project" value="InterPro"/>
</dbReference>
<reference evidence="13 14" key="1">
    <citation type="submission" date="2017-09" db="EMBL/GenBank/DDBJ databases">
        <authorList>
            <consortium name="International Durum Wheat Genome Sequencing Consortium (IDWGSC)"/>
            <person name="Milanesi L."/>
        </authorList>
    </citation>
    <scope>NUCLEOTIDE SEQUENCE [LARGE SCALE GENOMIC DNA]</scope>
    <source>
        <strain evidence="14">cv. Svevo</strain>
    </source>
</reference>
<accession>A0A9R0S4Z9</accession>
<dbReference type="InterPro" id="IPR017053">
    <property type="entry name" value="Response_reg_B-typ_pln"/>
</dbReference>
<keyword evidence="7" id="KW-0804">Transcription</keyword>
<dbReference type="GO" id="GO:0000160">
    <property type="term" value="P:phosphorelay signal transduction system"/>
    <property type="evidence" value="ECO:0007669"/>
    <property type="project" value="UniProtKB-KW"/>
</dbReference>
<evidence type="ECO:0000256" key="5">
    <source>
        <dbReference type="ARBA" id="ARBA00023125"/>
    </source>
</evidence>
<keyword evidence="5" id="KW-0238">DNA-binding</keyword>
<evidence type="ECO:0000256" key="3">
    <source>
        <dbReference type="ARBA" id="ARBA00023012"/>
    </source>
</evidence>
<dbReference type="Pfam" id="PF00249">
    <property type="entry name" value="Myb_DNA-binding"/>
    <property type="match status" value="1"/>
</dbReference>
<feature type="compositionally biased region" description="Basic and acidic residues" evidence="10">
    <location>
        <begin position="220"/>
        <end position="236"/>
    </location>
</feature>
<dbReference type="PROSITE" id="PS50110">
    <property type="entry name" value="RESPONSE_REGULATORY"/>
    <property type="match status" value="1"/>
</dbReference>
<comment type="subcellular location">
    <subcellularLocation>
        <location evidence="1">Nucleus</location>
    </subcellularLocation>
</comment>
<evidence type="ECO:0000313" key="13">
    <source>
        <dbReference type="EMBL" id="VAH88378.1"/>
    </source>
</evidence>
<evidence type="ECO:0000256" key="1">
    <source>
        <dbReference type="ARBA" id="ARBA00004123"/>
    </source>
</evidence>
<dbReference type="Gramene" id="TRITD4Av1G025180.3">
    <property type="protein sequence ID" value="TRITD4Av1G025180.3"/>
    <property type="gene ID" value="TRITD4Av1G025180"/>
</dbReference>
<keyword evidence="6" id="KW-0010">Activator</keyword>
<keyword evidence="2 9" id="KW-0597">Phosphoprotein</keyword>
<evidence type="ECO:0000313" key="14">
    <source>
        <dbReference type="Proteomes" id="UP000324705"/>
    </source>
</evidence>
<dbReference type="PROSITE" id="PS51294">
    <property type="entry name" value="HTH_MYB"/>
    <property type="match status" value="1"/>
</dbReference>
<dbReference type="InterPro" id="IPR017930">
    <property type="entry name" value="Myb_dom"/>
</dbReference>
<gene>
    <name evidence="13" type="ORF">TRITD_4Av1G025180</name>
</gene>
<organism evidence="13 14">
    <name type="scientific">Triticum turgidum subsp. durum</name>
    <name type="common">Durum wheat</name>
    <name type="synonym">Triticum durum</name>
    <dbReference type="NCBI Taxonomy" id="4567"/>
    <lineage>
        <taxon>Eukaryota</taxon>
        <taxon>Viridiplantae</taxon>
        <taxon>Streptophyta</taxon>
        <taxon>Embryophyta</taxon>
        <taxon>Tracheophyta</taxon>
        <taxon>Spermatophyta</taxon>
        <taxon>Magnoliopsida</taxon>
        <taxon>Liliopsida</taxon>
        <taxon>Poales</taxon>
        <taxon>Poaceae</taxon>
        <taxon>BOP clade</taxon>
        <taxon>Pooideae</taxon>
        <taxon>Triticodae</taxon>
        <taxon>Triticeae</taxon>
        <taxon>Triticinae</taxon>
        <taxon>Triticum</taxon>
    </lineage>
</organism>
<dbReference type="Gene3D" id="3.40.50.2300">
    <property type="match status" value="1"/>
</dbReference>
<dbReference type="SMART" id="SM00448">
    <property type="entry name" value="REC"/>
    <property type="match status" value="1"/>
</dbReference>
<dbReference type="GO" id="GO:0005634">
    <property type="term" value="C:nucleus"/>
    <property type="evidence" value="ECO:0007669"/>
    <property type="project" value="UniProtKB-SubCell"/>
</dbReference>
<evidence type="ECO:0000256" key="8">
    <source>
        <dbReference type="ARBA" id="ARBA00023242"/>
    </source>
</evidence>
<dbReference type="EMBL" id="LT934117">
    <property type="protein sequence ID" value="VAH88378.1"/>
    <property type="molecule type" value="Genomic_DNA"/>
</dbReference>
<feature type="region of interest" description="Disordered" evidence="10">
    <location>
        <begin position="220"/>
        <end position="283"/>
    </location>
</feature>